<keyword evidence="1" id="KW-1133">Transmembrane helix</keyword>
<keyword evidence="1" id="KW-0812">Transmembrane</keyword>
<dbReference type="InterPro" id="IPR002829">
    <property type="entry name" value="DUF116"/>
</dbReference>
<dbReference type="PANTHER" id="PTHR43801">
    <property type="entry name" value="NUCLEOTIDE-BINDING PROTEIN-RELATED"/>
    <property type="match status" value="1"/>
</dbReference>
<dbReference type="PIRSF" id="PIRSF006594">
    <property type="entry name" value="UCP006594"/>
    <property type="match status" value="1"/>
</dbReference>
<sequence length="245" mass="27234">MMEAKRYLTTIGILLGILTVLLGVVNVFIANLTQVFSTLVNVITFLIILTIVFSTVITYRVIKDKEVSSKLMSINFKIVSILFPIVTYVASLIGISKNEIRIIFIKLNNKYIYSKKYNLNSEDILILIPHCVQKNSCKLKVTNEITNCKQCGLCNIGDLVQLKEKANVNIFVATGGTLARKIIMDNRPKAVIAVACERDLTAGVQDTSKIPVLGVFNKRPNGPCVDTSIDIKEVEEAINFFTSKK</sequence>
<evidence type="ECO:0000313" key="2">
    <source>
        <dbReference type="EMBL" id="RDY28671.1"/>
    </source>
</evidence>
<dbReference type="Proteomes" id="UP000215694">
    <property type="component" value="Unassembled WGS sequence"/>
</dbReference>
<keyword evidence="3" id="KW-1185">Reference proteome</keyword>
<keyword evidence="1" id="KW-0472">Membrane</keyword>
<proteinExistence type="predicted"/>
<feature type="transmembrane region" description="Helical" evidence="1">
    <location>
        <begin position="74"/>
        <end position="95"/>
    </location>
</feature>
<protein>
    <submittedName>
        <fullName evidence="2">DUF116 domain-containing protein</fullName>
    </submittedName>
</protein>
<organism evidence="2 3">
    <name type="scientific">Romboutsia weinsteinii</name>
    <dbReference type="NCBI Taxonomy" id="2020949"/>
    <lineage>
        <taxon>Bacteria</taxon>
        <taxon>Bacillati</taxon>
        <taxon>Bacillota</taxon>
        <taxon>Clostridia</taxon>
        <taxon>Peptostreptococcales</taxon>
        <taxon>Peptostreptococcaceae</taxon>
        <taxon>Romboutsia</taxon>
    </lineage>
</organism>
<name>A0A371J7A9_9FIRM</name>
<accession>A0A371J7A9</accession>
<dbReference type="AlphaFoldDB" id="A0A371J7A9"/>
<evidence type="ECO:0000256" key="1">
    <source>
        <dbReference type="SAM" id="Phobius"/>
    </source>
</evidence>
<dbReference type="Pfam" id="PF01976">
    <property type="entry name" value="DUF116"/>
    <property type="match status" value="1"/>
</dbReference>
<dbReference type="PANTHER" id="PTHR43801:SF1">
    <property type="entry name" value="POLYPRENYL SYNTHETASE"/>
    <property type="match status" value="1"/>
</dbReference>
<comment type="caution">
    <text evidence="2">The sequence shown here is derived from an EMBL/GenBank/DDBJ whole genome shotgun (WGS) entry which is preliminary data.</text>
</comment>
<feature type="transmembrane region" description="Helical" evidence="1">
    <location>
        <begin position="35"/>
        <end position="62"/>
    </location>
</feature>
<reference evidence="2 3" key="1">
    <citation type="journal article" date="2017" name="Genome Announc.">
        <title>Draft Genome Sequence of Romboutsia weinsteinii sp. nov. Strain CCRI-19649(T) Isolated from Surface Water.</title>
        <authorList>
            <person name="Maheux A.F."/>
            <person name="Boudreau D.K."/>
            <person name="Berube E."/>
            <person name="Boissinot M."/>
            <person name="Cantin P."/>
            <person name="Raymond F."/>
            <person name="Corbeil J."/>
            <person name="Omar R.F."/>
            <person name="Bergeron M.G."/>
        </authorList>
    </citation>
    <scope>NUCLEOTIDE SEQUENCE [LARGE SCALE GENOMIC DNA]</scope>
    <source>
        <strain evidence="2 3">CCRI-19649</strain>
    </source>
</reference>
<gene>
    <name evidence="2" type="ORF">CHL78_003805</name>
</gene>
<feature type="transmembrane region" description="Helical" evidence="1">
    <location>
        <begin position="7"/>
        <end position="29"/>
    </location>
</feature>
<dbReference type="EMBL" id="NOJY02000005">
    <property type="protein sequence ID" value="RDY28671.1"/>
    <property type="molecule type" value="Genomic_DNA"/>
</dbReference>
<dbReference type="OrthoDB" id="9787348at2"/>
<evidence type="ECO:0000313" key="3">
    <source>
        <dbReference type="Proteomes" id="UP000215694"/>
    </source>
</evidence>